<dbReference type="InterPro" id="IPR051298">
    <property type="entry name" value="Heme_transport/Cell_adhesion"/>
</dbReference>
<evidence type="ECO:0000256" key="6">
    <source>
        <dbReference type="ARBA" id="ARBA00023180"/>
    </source>
</evidence>
<evidence type="ECO:0000256" key="5">
    <source>
        <dbReference type="ARBA" id="ARBA00023157"/>
    </source>
</evidence>
<evidence type="ECO:0000313" key="10">
    <source>
        <dbReference type="Proteomes" id="UP000472263"/>
    </source>
</evidence>
<feature type="compositionally biased region" description="Polar residues" evidence="8">
    <location>
        <begin position="135"/>
        <end position="150"/>
    </location>
</feature>
<evidence type="ECO:0000313" key="9">
    <source>
        <dbReference type="Ensembl" id="ENSMMDP00005001215.1"/>
    </source>
</evidence>
<keyword evidence="4" id="KW-0677">Repeat</keyword>
<dbReference type="InParanoid" id="A0A667W9T6"/>
<feature type="region of interest" description="Disordered" evidence="8">
    <location>
        <begin position="1"/>
        <end position="283"/>
    </location>
</feature>
<dbReference type="InterPro" id="IPR036375">
    <property type="entry name" value="Hemopexin-like_dom_sf"/>
</dbReference>
<reference evidence="9" key="1">
    <citation type="submission" date="2019-06" db="EMBL/GenBank/DDBJ databases">
        <authorList>
            <consortium name="Wellcome Sanger Institute Data Sharing"/>
        </authorList>
    </citation>
    <scope>NUCLEOTIDE SEQUENCE [LARGE SCALE GENOMIC DNA]</scope>
</reference>
<evidence type="ECO:0000256" key="4">
    <source>
        <dbReference type="ARBA" id="ARBA00022737"/>
    </source>
</evidence>
<dbReference type="PRINTS" id="PR01217">
    <property type="entry name" value="PRICHEXTENSN"/>
</dbReference>
<comment type="subcellular location">
    <subcellularLocation>
        <location evidence="1">Secreted</location>
    </subcellularLocation>
</comment>
<dbReference type="AlphaFoldDB" id="A0A667W9T6"/>
<keyword evidence="6" id="KW-0325">Glycoprotein</keyword>
<dbReference type="Proteomes" id="UP000472263">
    <property type="component" value="Chromosome 4"/>
</dbReference>
<dbReference type="PROSITE" id="PS51642">
    <property type="entry name" value="HEMOPEXIN_2"/>
    <property type="match status" value="1"/>
</dbReference>
<accession>A0A667W9T6</accession>
<protein>
    <submittedName>
        <fullName evidence="9">Proteoglycan 4b</fullName>
    </submittedName>
</protein>
<proteinExistence type="predicted"/>
<dbReference type="Ensembl" id="ENSMMDT00005001239.1">
    <property type="protein sequence ID" value="ENSMMDP00005001215.1"/>
    <property type="gene ID" value="ENSMMDG00005000699.1"/>
</dbReference>
<feature type="compositionally biased region" description="Polar residues" evidence="8">
    <location>
        <begin position="162"/>
        <end position="171"/>
    </location>
</feature>
<feature type="compositionally biased region" description="Polar residues" evidence="8">
    <location>
        <begin position="16"/>
        <end position="59"/>
    </location>
</feature>
<dbReference type="GeneTree" id="ENSGT00530000063751"/>
<keyword evidence="10" id="KW-1185">Reference proteome</keyword>
<keyword evidence="5" id="KW-1015">Disulfide bond</keyword>
<dbReference type="PANTHER" id="PTHR22917">
    <property type="entry name" value="HEMOPEXIN DOMAIN-CONTAINING PROTEIN"/>
    <property type="match status" value="1"/>
</dbReference>
<reference evidence="9" key="2">
    <citation type="submission" date="2025-08" db="UniProtKB">
        <authorList>
            <consortium name="Ensembl"/>
        </authorList>
    </citation>
    <scope>IDENTIFICATION</scope>
</reference>
<dbReference type="PROSITE" id="PS00024">
    <property type="entry name" value="HEMOPEXIN"/>
    <property type="match status" value="1"/>
</dbReference>
<dbReference type="CDD" id="cd00094">
    <property type="entry name" value="HX"/>
    <property type="match status" value="1"/>
</dbReference>
<evidence type="ECO:0000256" key="1">
    <source>
        <dbReference type="ARBA" id="ARBA00004613"/>
    </source>
</evidence>
<dbReference type="GO" id="GO:0005615">
    <property type="term" value="C:extracellular space"/>
    <property type="evidence" value="ECO:0007669"/>
    <property type="project" value="TreeGrafter"/>
</dbReference>
<reference evidence="9" key="3">
    <citation type="submission" date="2025-09" db="UniProtKB">
        <authorList>
            <consortium name="Ensembl"/>
        </authorList>
    </citation>
    <scope>IDENTIFICATION</scope>
</reference>
<dbReference type="SMART" id="SM00120">
    <property type="entry name" value="HX"/>
    <property type="match status" value="2"/>
</dbReference>
<evidence type="ECO:0000256" key="7">
    <source>
        <dbReference type="PROSITE-ProRule" id="PRU01011"/>
    </source>
</evidence>
<sequence>MHFHLPDASVPEKQSDPTSLSDSETTPPQPSLTTTAVPHVSGQPTPTSVPQTGPTSPASTPEFPSGQAEIQPDGSVTDPAEKFPDAQKLEPAEASSDQPEVLPLDPEKVDSLDTNQATSPATTPAPTQDSAPDLSETTPASPVTTSSKPDQTPIPEVMDPQDPSTTDSQVPGSEPGPDSGARGDTPGSWSGPGPQGDALTTRAPSPTDPAQTDRVDSVTPGGNTLDSVKVTPAPTKPKPSPTKPSQAKPPLKPAPKPLDPAQTLNIDSPGDYQADDSNSTNLCNGQPTSAITTLRNGTIVVFRGHYFWVLDSNRVPGPARGITEVWGVPSPIDTVFTRCNCQGKTYVFKGPQYWRFDNDVLDPGYPKLVQTGFDGLRGYITAALSVPQYQRRREAVYFFKRGGLVQKYSYQFGTTPTCGRKVQYAVYTTRGRVARQAAINIRTTWRGFPTTVTSAVSIPSQSVPEGYKYYVFSRSKYYNVKISGERPVLAANTTPQRNSANDFFKCPNKI</sequence>
<feature type="compositionally biased region" description="Basic and acidic residues" evidence="8">
    <location>
        <begin position="79"/>
        <end position="91"/>
    </location>
</feature>
<dbReference type="PANTHER" id="PTHR22917:SF1">
    <property type="entry name" value="PROTEOGLYCAN 4"/>
    <property type="match status" value="1"/>
</dbReference>
<evidence type="ECO:0000256" key="2">
    <source>
        <dbReference type="ARBA" id="ARBA00022525"/>
    </source>
</evidence>
<dbReference type="Gene3D" id="2.110.10.10">
    <property type="entry name" value="Hemopexin-like domain"/>
    <property type="match status" value="1"/>
</dbReference>
<dbReference type="InterPro" id="IPR000585">
    <property type="entry name" value="Hemopexin-like_dom"/>
</dbReference>
<evidence type="ECO:0000256" key="8">
    <source>
        <dbReference type="SAM" id="MobiDB-lite"/>
    </source>
</evidence>
<feature type="repeat" description="Hemopexin" evidence="7">
    <location>
        <begin position="329"/>
        <end position="376"/>
    </location>
</feature>
<dbReference type="Pfam" id="PF00045">
    <property type="entry name" value="Hemopexin"/>
    <property type="match status" value="2"/>
</dbReference>
<dbReference type="InterPro" id="IPR018486">
    <property type="entry name" value="Hemopexin_CS"/>
</dbReference>
<evidence type="ECO:0000256" key="3">
    <source>
        <dbReference type="ARBA" id="ARBA00022729"/>
    </source>
</evidence>
<dbReference type="InterPro" id="IPR018487">
    <property type="entry name" value="Hemopexin-like_repeat"/>
</dbReference>
<organism evidence="9 10">
    <name type="scientific">Myripristis murdjan</name>
    <name type="common">pinecone soldierfish</name>
    <dbReference type="NCBI Taxonomy" id="586833"/>
    <lineage>
        <taxon>Eukaryota</taxon>
        <taxon>Metazoa</taxon>
        <taxon>Chordata</taxon>
        <taxon>Craniata</taxon>
        <taxon>Vertebrata</taxon>
        <taxon>Euteleostomi</taxon>
        <taxon>Actinopterygii</taxon>
        <taxon>Neopterygii</taxon>
        <taxon>Teleostei</taxon>
        <taxon>Neoteleostei</taxon>
        <taxon>Acanthomorphata</taxon>
        <taxon>Holocentriformes</taxon>
        <taxon>Holocentridae</taxon>
        <taxon>Myripristis</taxon>
    </lineage>
</organism>
<name>A0A667W9T6_9TELE</name>
<feature type="compositionally biased region" description="Low complexity" evidence="8">
    <location>
        <begin position="116"/>
        <end position="133"/>
    </location>
</feature>
<dbReference type="SUPFAM" id="SSF50923">
    <property type="entry name" value="Hemopexin-like domain"/>
    <property type="match status" value="1"/>
</dbReference>
<keyword evidence="3" id="KW-0732">Signal</keyword>
<keyword evidence="2" id="KW-0964">Secreted</keyword>